<feature type="active site" description="Proton acceptor" evidence="8">
    <location>
        <position position="238"/>
    </location>
</feature>
<dbReference type="PANTHER" id="PTHR10196:SF93">
    <property type="entry name" value="L-RHAMNULOKINASE"/>
    <property type="match status" value="1"/>
</dbReference>
<dbReference type="EC" id="2.7.1.5" evidence="8 9"/>
<dbReference type="Proteomes" id="UP000216961">
    <property type="component" value="Unassembled WGS sequence"/>
</dbReference>
<comment type="catalytic activity">
    <reaction evidence="8">
        <text>L-rhamnulose + ATP = L-rhamnulose 1-phosphate + ADP + H(+)</text>
        <dbReference type="Rhea" id="RHEA:20117"/>
        <dbReference type="ChEBI" id="CHEBI:15378"/>
        <dbReference type="ChEBI" id="CHEBI:17897"/>
        <dbReference type="ChEBI" id="CHEBI:30616"/>
        <dbReference type="ChEBI" id="CHEBI:58313"/>
        <dbReference type="ChEBI" id="CHEBI:456216"/>
        <dbReference type="EC" id="2.7.1.5"/>
    </reaction>
</comment>
<comment type="similarity">
    <text evidence="8">Belongs to the rhamnulokinase family.</text>
</comment>
<sequence length="472" mass="53710">MTRYTLAVDIGASSGRLILGSVSLEKLELKEIHRFENRMIKKGQHYCWDIEMIFSEIKKGIKKCNDIGITPESIGIDTWAVDFVLLDEKGELLTDAVAYRDDRTDGMMEEVFQKIMKERLYLETGIQFQKFNTIYQLYSLKKTQPEVFAQAKTFLMIPDYLHYLLSGIAVNEYTNATSTQLLNAFTKKWDKTILDTLEINKEIFQEIKKPNTILGNLRPELVEEFGFDMKVILPATHDTGSAVISVPAFNDTIYISSGTWSLIGVENRFPICVTKALDYNFTNEGGIDYRYRFLKNIMGLWMIQEVRRNYNNQYSFAKFVELAKEAQGFSSIVNVNDNRFLKPDNMVEEIQNYCLETGQQVPATPGEIAKCVYDSLVDSYVIAINEIEEIFEKTFPSINIIGGGCQNEMLNQLLAEASQKEVYAGPIEATAIGNIVSQFIALGEIDSLSEARQMIKQSFEIKVYKAAEDAIK</sequence>
<keyword evidence="3 8" id="KW-0547">Nucleotide-binding</keyword>
<comment type="caution">
    <text evidence="8">Lacks conserved residue(s) required for the propagation of feature annotation.</text>
</comment>
<dbReference type="GO" id="GO:0006071">
    <property type="term" value="P:glycerol metabolic process"/>
    <property type="evidence" value="ECO:0007669"/>
    <property type="project" value="TreeGrafter"/>
</dbReference>
<dbReference type="InterPro" id="IPR013449">
    <property type="entry name" value="Rhamnulokinase"/>
</dbReference>
<evidence type="ECO:0000256" key="2">
    <source>
        <dbReference type="ARBA" id="ARBA00022679"/>
    </source>
</evidence>
<dbReference type="InterPro" id="IPR043129">
    <property type="entry name" value="ATPase_NBD"/>
</dbReference>
<dbReference type="CDD" id="cd07771">
    <property type="entry name" value="ASKHA_NBD_FGGY_RhaB-like"/>
    <property type="match status" value="1"/>
</dbReference>
<dbReference type="GO" id="GO:0019301">
    <property type="term" value="P:rhamnose catabolic process"/>
    <property type="evidence" value="ECO:0007669"/>
    <property type="project" value="UniProtKB-UniRule"/>
</dbReference>
<evidence type="ECO:0000313" key="11">
    <source>
        <dbReference type="Proteomes" id="UP000216961"/>
    </source>
</evidence>
<dbReference type="SUPFAM" id="SSF53067">
    <property type="entry name" value="Actin-like ATPase domain"/>
    <property type="match status" value="2"/>
</dbReference>
<comment type="cofactor">
    <cofactor evidence="8">
        <name>Mg(2+)</name>
        <dbReference type="ChEBI" id="CHEBI:18420"/>
    </cofactor>
</comment>
<protein>
    <recommendedName>
        <fullName evidence="8 9">Rhamnulokinase</fullName>
        <shortName evidence="8">RhaB</shortName>
        <ecNumber evidence="8 9">2.7.1.5</ecNumber>
    </recommendedName>
    <alternativeName>
        <fullName evidence="8">ATP:L-rhamnulose phosphotransferase</fullName>
    </alternativeName>
    <alternativeName>
        <fullName evidence="8">L-rhamnulose 1-kinase</fullName>
    </alternativeName>
    <alternativeName>
        <fullName evidence="8">Rhamnulose kinase</fullName>
    </alternativeName>
</protein>
<dbReference type="FunFam" id="3.30.420.40:FF:000064">
    <property type="entry name" value="Rhamnulokinase"/>
    <property type="match status" value="1"/>
</dbReference>
<evidence type="ECO:0000256" key="3">
    <source>
        <dbReference type="ARBA" id="ARBA00022741"/>
    </source>
</evidence>
<dbReference type="PANTHER" id="PTHR10196">
    <property type="entry name" value="SUGAR KINASE"/>
    <property type="match status" value="1"/>
</dbReference>
<dbReference type="GO" id="GO:0005829">
    <property type="term" value="C:cytosol"/>
    <property type="evidence" value="ECO:0007669"/>
    <property type="project" value="TreeGrafter"/>
</dbReference>
<dbReference type="Pfam" id="PF02782">
    <property type="entry name" value="FGGY_C"/>
    <property type="match status" value="1"/>
</dbReference>
<comment type="caution">
    <text evidence="10">The sequence shown here is derived from an EMBL/GenBank/DDBJ whole genome shotgun (WGS) entry which is preliminary data.</text>
</comment>
<keyword evidence="4 8" id="KW-0418">Kinase</keyword>
<feature type="binding site" evidence="8">
    <location>
        <position position="259"/>
    </location>
    <ligand>
        <name>ATP</name>
        <dbReference type="ChEBI" id="CHEBI:30616"/>
    </ligand>
</feature>
<evidence type="ECO:0000256" key="7">
    <source>
        <dbReference type="ARBA" id="ARBA00023308"/>
    </source>
</evidence>
<dbReference type="GO" id="GO:0005524">
    <property type="term" value="F:ATP binding"/>
    <property type="evidence" value="ECO:0007669"/>
    <property type="project" value="UniProtKB-KW"/>
</dbReference>
<keyword evidence="7 8" id="KW-0684">Rhamnose metabolism</keyword>
<evidence type="ECO:0000256" key="9">
    <source>
        <dbReference type="NCBIfam" id="TIGR02627"/>
    </source>
</evidence>
<organism evidence="10 11">
    <name type="scientific">Niallia circulans</name>
    <name type="common">Bacillus circulans</name>
    <dbReference type="NCBI Taxonomy" id="1397"/>
    <lineage>
        <taxon>Bacteria</taxon>
        <taxon>Bacillati</taxon>
        <taxon>Bacillota</taxon>
        <taxon>Bacilli</taxon>
        <taxon>Bacillales</taxon>
        <taxon>Bacillaceae</taxon>
        <taxon>Niallia</taxon>
    </lineage>
</organism>
<feature type="disulfide bond" evidence="8">
    <location>
        <begin position="354"/>
        <end position="371"/>
    </location>
</feature>
<reference evidence="10 11" key="1">
    <citation type="submission" date="2017-07" db="EMBL/GenBank/DDBJ databases">
        <title>Isolation and whole genome analysis of endospore-forming bacteria from heroin.</title>
        <authorList>
            <person name="Kalinowski J."/>
            <person name="Ahrens B."/>
            <person name="Al-Dilaimi A."/>
            <person name="Winkler A."/>
            <person name="Wibberg D."/>
            <person name="Schleenbecker U."/>
            <person name="Ruckert C."/>
            <person name="Wolfel R."/>
            <person name="Grass G."/>
        </authorList>
    </citation>
    <scope>NUCLEOTIDE SEQUENCE [LARGE SCALE GENOMIC DNA]</scope>
    <source>
        <strain evidence="10 11">7521-2</strain>
    </source>
</reference>
<dbReference type="GO" id="GO:0004370">
    <property type="term" value="F:glycerol kinase activity"/>
    <property type="evidence" value="ECO:0007669"/>
    <property type="project" value="TreeGrafter"/>
</dbReference>
<dbReference type="GO" id="GO:0008993">
    <property type="term" value="F:rhamnulokinase activity"/>
    <property type="evidence" value="ECO:0007669"/>
    <property type="project" value="UniProtKB-UniRule"/>
</dbReference>
<dbReference type="EMBL" id="NPBQ01000057">
    <property type="protein sequence ID" value="PAD83555.1"/>
    <property type="molecule type" value="Genomic_DNA"/>
</dbReference>
<keyword evidence="5 8" id="KW-0067">ATP-binding</keyword>
<dbReference type="InterPro" id="IPR018484">
    <property type="entry name" value="FGGY_N"/>
</dbReference>
<evidence type="ECO:0000256" key="1">
    <source>
        <dbReference type="ARBA" id="ARBA00009156"/>
    </source>
</evidence>
<keyword evidence="8" id="KW-0460">Magnesium</keyword>
<feature type="binding site" evidence="8">
    <location>
        <position position="296"/>
    </location>
    <ligand>
        <name>substrate</name>
    </ligand>
</feature>
<dbReference type="HAMAP" id="MF_01535">
    <property type="entry name" value="Rhamnulokinase"/>
    <property type="match status" value="1"/>
</dbReference>
<gene>
    <name evidence="8 10" type="primary">rhaB</name>
    <name evidence="10" type="ORF">CHH57_09110</name>
</gene>
<comment type="pathway">
    <text evidence="8">Carbohydrate degradation; L-rhamnose degradation; glycerone phosphate from L-rhamnose: step 2/3.</text>
</comment>
<dbReference type="Gene3D" id="3.30.420.40">
    <property type="match status" value="2"/>
</dbReference>
<dbReference type="AlphaFoldDB" id="A0A268FDV4"/>
<dbReference type="Pfam" id="PF00370">
    <property type="entry name" value="FGGY_N"/>
    <property type="match status" value="1"/>
</dbReference>
<feature type="binding site" evidence="8">
    <location>
        <position position="403"/>
    </location>
    <ligand>
        <name>ATP</name>
        <dbReference type="ChEBI" id="CHEBI:30616"/>
    </ligand>
</feature>
<dbReference type="KEGG" id="bcir:C2I06_00995"/>
<keyword evidence="6 8" id="KW-1015">Disulfide bond</keyword>
<evidence type="ECO:0000256" key="4">
    <source>
        <dbReference type="ARBA" id="ARBA00022777"/>
    </source>
</evidence>
<feature type="binding site" evidence="8">
    <location>
        <position position="80"/>
    </location>
    <ligand>
        <name>substrate</name>
    </ligand>
</feature>
<evidence type="ECO:0000313" key="10">
    <source>
        <dbReference type="EMBL" id="PAD83555.1"/>
    </source>
</evidence>
<accession>A0A268FDV4</accession>
<name>A0A268FDV4_NIACI</name>
<dbReference type="NCBIfam" id="TIGR02627">
    <property type="entry name" value="rhamnulo_kin"/>
    <property type="match status" value="1"/>
</dbReference>
<comment type="similarity">
    <text evidence="1">Belongs to the FGGY kinase family.</text>
</comment>
<feature type="binding site" evidence="8">
    <location>
        <begin position="237"/>
        <end position="239"/>
    </location>
    <ligand>
        <name>substrate</name>
    </ligand>
</feature>
<evidence type="ECO:0000256" key="8">
    <source>
        <dbReference type="HAMAP-Rule" id="MF_01535"/>
    </source>
</evidence>
<feature type="binding site" evidence="8">
    <location>
        <begin position="12"/>
        <end position="16"/>
    </location>
    <ligand>
        <name>ATP</name>
        <dbReference type="ChEBI" id="CHEBI:30616"/>
    </ligand>
</feature>
<feature type="binding site" evidence="8">
    <location>
        <position position="304"/>
    </location>
    <ligand>
        <name>ATP</name>
        <dbReference type="ChEBI" id="CHEBI:30616"/>
    </ligand>
</feature>
<evidence type="ECO:0000256" key="6">
    <source>
        <dbReference type="ARBA" id="ARBA00023157"/>
    </source>
</evidence>
<keyword evidence="2 8" id="KW-0808">Transferase</keyword>
<evidence type="ECO:0000256" key="5">
    <source>
        <dbReference type="ARBA" id="ARBA00022840"/>
    </source>
</evidence>
<dbReference type="InterPro" id="IPR018485">
    <property type="entry name" value="FGGY_C"/>
</dbReference>
<comment type="function">
    <text evidence="8">Involved in the catabolism of L-rhamnose (6-deoxy-L-mannose). Catalyzes the transfer of the gamma-phosphate group from ATP to the 1-hydroxyl group of L-rhamnulose to yield L-rhamnulose 1-phosphate.</text>
</comment>
<proteinExistence type="inferred from homology"/>
<dbReference type="RefSeq" id="WP_095329944.1">
    <property type="nucleotide sequence ID" value="NZ_CP026031.1"/>
</dbReference>